<dbReference type="PANTHER" id="PTHR10658">
    <property type="entry name" value="PHOSPHATIDYLINOSITOL TRANSFER PROTEIN"/>
    <property type="match status" value="1"/>
</dbReference>
<dbReference type="STRING" id="314283.MED297_09331"/>
<dbReference type="HOGENOM" id="CLU_833555_0_0_6"/>
<reference evidence="3 4" key="1">
    <citation type="submission" date="2006-02" db="EMBL/GenBank/DDBJ databases">
        <authorList>
            <person name="Pinhassi J."/>
            <person name="Pedros-Alio C."/>
            <person name="Ferriera S."/>
            <person name="Johnson J."/>
            <person name="Kravitz S."/>
            <person name="Halpern A."/>
            <person name="Remington K."/>
            <person name="Beeson K."/>
            <person name="Tran B."/>
            <person name="Rogers Y.-H."/>
            <person name="Friedman R."/>
            <person name="Venter J.C."/>
        </authorList>
    </citation>
    <scope>NUCLEOTIDE SEQUENCE [LARGE SCALE GENOMIC DNA]</scope>
    <source>
        <strain evidence="3 4">MED297</strain>
    </source>
</reference>
<dbReference type="GO" id="GO:0035091">
    <property type="term" value="F:phosphatidylinositol binding"/>
    <property type="evidence" value="ECO:0007669"/>
    <property type="project" value="TreeGrafter"/>
</dbReference>
<dbReference type="GO" id="GO:0008526">
    <property type="term" value="F:phosphatidylinositol transfer activity"/>
    <property type="evidence" value="ECO:0007669"/>
    <property type="project" value="TreeGrafter"/>
</dbReference>
<gene>
    <name evidence="3" type="ORF">MED297_09331</name>
</gene>
<dbReference type="Gene3D" id="3.40.50.1000">
    <property type="entry name" value="HAD superfamily/HAD-like"/>
    <property type="match status" value="1"/>
</dbReference>
<keyword evidence="4" id="KW-1185">Reference proteome</keyword>
<dbReference type="InterPro" id="IPR001666">
    <property type="entry name" value="PI_transfer"/>
</dbReference>
<dbReference type="PANTHER" id="PTHR10658:SF11">
    <property type="entry name" value="VIBRATOR, ISOFORM B"/>
    <property type="match status" value="1"/>
</dbReference>
<proteinExistence type="predicted"/>
<dbReference type="Pfam" id="PF24695">
    <property type="entry name" value="PITM1-3"/>
    <property type="match status" value="1"/>
</dbReference>
<dbReference type="SUPFAM" id="SSF56784">
    <property type="entry name" value="HAD-like"/>
    <property type="match status" value="1"/>
</dbReference>
<comment type="caution">
    <text evidence="3">The sequence shown here is derived from an EMBL/GenBank/DDBJ whole genome shotgun (WGS) entry which is preliminary data.</text>
</comment>
<dbReference type="EMBL" id="AAOE01000022">
    <property type="protein sequence ID" value="EAR08331.1"/>
    <property type="molecule type" value="Genomic_DNA"/>
</dbReference>
<dbReference type="InterPro" id="IPR036412">
    <property type="entry name" value="HAD-like_sf"/>
</dbReference>
<name>A4BHS6_9GAMM</name>
<dbReference type="GO" id="GO:0008525">
    <property type="term" value="F:phosphatidylcholine transporter activity"/>
    <property type="evidence" value="ECO:0007669"/>
    <property type="project" value="TreeGrafter"/>
</dbReference>
<evidence type="ECO:0000313" key="4">
    <source>
        <dbReference type="Proteomes" id="UP000005953"/>
    </source>
</evidence>
<keyword evidence="1" id="KW-0732">Signal</keyword>
<evidence type="ECO:0000313" key="3">
    <source>
        <dbReference type="EMBL" id="EAR08331.1"/>
    </source>
</evidence>
<dbReference type="RefSeq" id="WP_008046144.1">
    <property type="nucleotide sequence ID" value="NZ_CH724152.1"/>
</dbReference>
<sequence>MTVRTTLTILMLVLTSHVAPAFAASCPDSTAANQPPAVPITDDQGFNHWGNAWLSAWYEPYHMVHDVLVGEGEFAIMAGKFDYDLTFHKDLEDEDVHVFLYGTGMTDWEYLGEYRTDSDGKIYAALGNRPVGHYQVRMIVEGDKTEAQGFLTVVAPGTKAVLFDIDGTLTLNDFEAVKDYLGIRTARAHAFAPETVRAYADKGYCITYLTARPYWLMKDTREWMTHRSLPLWHIHSNPDGELFTKKDTAQYKTDYLNWLIDGGLNLIRVYGNADTDIEAYERAGIAKQDTYIIGELAGDDNTQPIVGDYSHHYSTIVLPTPDADE</sequence>
<accession>A4BHS6</accession>
<dbReference type="InterPro" id="IPR031315">
    <property type="entry name" value="LNS2/PITP"/>
</dbReference>
<dbReference type="AlphaFoldDB" id="A4BHS6"/>
<dbReference type="PROSITE" id="PS51257">
    <property type="entry name" value="PROKAR_LIPOPROTEIN"/>
    <property type="match status" value="1"/>
</dbReference>
<dbReference type="GO" id="GO:0031210">
    <property type="term" value="F:phosphatidylcholine binding"/>
    <property type="evidence" value="ECO:0007669"/>
    <property type="project" value="TreeGrafter"/>
</dbReference>
<dbReference type="Proteomes" id="UP000005953">
    <property type="component" value="Unassembled WGS sequence"/>
</dbReference>
<dbReference type="GO" id="GO:0005737">
    <property type="term" value="C:cytoplasm"/>
    <property type="evidence" value="ECO:0007669"/>
    <property type="project" value="TreeGrafter"/>
</dbReference>
<feature type="signal peptide" evidence="1">
    <location>
        <begin position="1"/>
        <end position="23"/>
    </location>
</feature>
<protein>
    <recommendedName>
        <fullName evidence="2">LNS2/PITP domain-containing protein</fullName>
    </recommendedName>
</protein>
<evidence type="ECO:0000259" key="2">
    <source>
        <dbReference type="SMART" id="SM00775"/>
    </source>
</evidence>
<dbReference type="Pfam" id="PF24694">
    <property type="entry name" value="LNS2_PITM1-3"/>
    <property type="match status" value="1"/>
</dbReference>
<feature type="domain" description="LNS2/PITP" evidence="2">
    <location>
        <begin position="161"/>
        <end position="302"/>
    </location>
</feature>
<feature type="chain" id="PRO_5002666579" description="LNS2/PITP domain-containing protein" evidence="1">
    <location>
        <begin position="24"/>
        <end position="325"/>
    </location>
</feature>
<evidence type="ECO:0000256" key="1">
    <source>
        <dbReference type="SAM" id="SignalP"/>
    </source>
</evidence>
<dbReference type="InterPro" id="IPR023214">
    <property type="entry name" value="HAD_sf"/>
</dbReference>
<dbReference type="SMART" id="SM00775">
    <property type="entry name" value="LNS2"/>
    <property type="match status" value="1"/>
</dbReference>
<organism evidence="3 4">
    <name type="scientific">Reinekea blandensis MED297</name>
    <dbReference type="NCBI Taxonomy" id="314283"/>
    <lineage>
        <taxon>Bacteria</taxon>
        <taxon>Pseudomonadati</taxon>
        <taxon>Pseudomonadota</taxon>
        <taxon>Gammaproteobacteria</taxon>
        <taxon>Oceanospirillales</taxon>
        <taxon>Saccharospirillaceae</taxon>
        <taxon>Reinekea</taxon>
    </lineage>
</organism>